<dbReference type="InterPro" id="IPR011990">
    <property type="entry name" value="TPR-like_helical_dom_sf"/>
</dbReference>
<organism evidence="1 2">
    <name type="scientific">Aspergillus wentii DTO 134E9</name>
    <dbReference type="NCBI Taxonomy" id="1073089"/>
    <lineage>
        <taxon>Eukaryota</taxon>
        <taxon>Fungi</taxon>
        <taxon>Dikarya</taxon>
        <taxon>Ascomycota</taxon>
        <taxon>Pezizomycotina</taxon>
        <taxon>Eurotiomycetes</taxon>
        <taxon>Eurotiomycetidae</taxon>
        <taxon>Eurotiales</taxon>
        <taxon>Aspergillaceae</taxon>
        <taxon>Aspergillus</taxon>
        <taxon>Aspergillus subgen. Cremei</taxon>
    </lineage>
</organism>
<evidence type="ECO:0008006" key="3">
    <source>
        <dbReference type="Google" id="ProtNLM"/>
    </source>
</evidence>
<accession>A0A1L9RQ43</accession>
<reference evidence="2" key="1">
    <citation type="journal article" date="2017" name="Genome Biol.">
        <title>Comparative genomics reveals high biological diversity and specific adaptations in the industrially and medically important fungal genus Aspergillus.</title>
        <authorList>
            <person name="de Vries R.P."/>
            <person name="Riley R."/>
            <person name="Wiebenga A."/>
            <person name="Aguilar-Osorio G."/>
            <person name="Amillis S."/>
            <person name="Uchima C.A."/>
            <person name="Anderluh G."/>
            <person name="Asadollahi M."/>
            <person name="Askin M."/>
            <person name="Barry K."/>
            <person name="Battaglia E."/>
            <person name="Bayram O."/>
            <person name="Benocci T."/>
            <person name="Braus-Stromeyer S.A."/>
            <person name="Caldana C."/>
            <person name="Canovas D."/>
            <person name="Cerqueira G.C."/>
            <person name="Chen F."/>
            <person name="Chen W."/>
            <person name="Choi C."/>
            <person name="Clum A."/>
            <person name="Dos Santos R.A."/>
            <person name="Damasio A.R."/>
            <person name="Diallinas G."/>
            <person name="Emri T."/>
            <person name="Fekete E."/>
            <person name="Flipphi M."/>
            <person name="Freyberg S."/>
            <person name="Gallo A."/>
            <person name="Gournas C."/>
            <person name="Habgood R."/>
            <person name="Hainaut M."/>
            <person name="Harispe M.L."/>
            <person name="Henrissat B."/>
            <person name="Hilden K.S."/>
            <person name="Hope R."/>
            <person name="Hossain A."/>
            <person name="Karabika E."/>
            <person name="Karaffa L."/>
            <person name="Karanyi Z."/>
            <person name="Krasevec N."/>
            <person name="Kuo A."/>
            <person name="Kusch H."/>
            <person name="LaButti K."/>
            <person name="Lagendijk E.L."/>
            <person name="Lapidus A."/>
            <person name="Levasseur A."/>
            <person name="Lindquist E."/>
            <person name="Lipzen A."/>
            <person name="Logrieco A.F."/>
            <person name="MacCabe A."/>
            <person name="Maekelae M.R."/>
            <person name="Malavazi I."/>
            <person name="Melin P."/>
            <person name="Meyer V."/>
            <person name="Mielnichuk N."/>
            <person name="Miskei M."/>
            <person name="Molnar A.P."/>
            <person name="Mule G."/>
            <person name="Ngan C.Y."/>
            <person name="Orejas M."/>
            <person name="Orosz E."/>
            <person name="Ouedraogo J.P."/>
            <person name="Overkamp K.M."/>
            <person name="Park H.-S."/>
            <person name="Perrone G."/>
            <person name="Piumi F."/>
            <person name="Punt P.J."/>
            <person name="Ram A.F."/>
            <person name="Ramon A."/>
            <person name="Rauscher S."/>
            <person name="Record E."/>
            <person name="Riano-Pachon D.M."/>
            <person name="Robert V."/>
            <person name="Roehrig J."/>
            <person name="Ruller R."/>
            <person name="Salamov A."/>
            <person name="Salih N.S."/>
            <person name="Samson R.A."/>
            <person name="Sandor E."/>
            <person name="Sanguinetti M."/>
            <person name="Schuetze T."/>
            <person name="Sepcic K."/>
            <person name="Shelest E."/>
            <person name="Sherlock G."/>
            <person name="Sophianopoulou V."/>
            <person name="Squina F.M."/>
            <person name="Sun H."/>
            <person name="Susca A."/>
            <person name="Todd R.B."/>
            <person name="Tsang A."/>
            <person name="Unkles S.E."/>
            <person name="van de Wiele N."/>
            <person name="van Rossen-Uffink D."/>
            <person name="Oliveira J.V."/>
            <person name="Vesth T.C."/>
            <person name="Visser J."/>
            <person name="Yu J.-H."/>
            <person name="Zhou M."/>
            <person name="Andersen M.R."/>
            <person name="Archer D.B."/>
            <person name="Baker S.E."/>
            <person name="Benoit I."/>
            <person name="Brakhage A.A."/>
            <person name="Braus G.H."/>
            <person name="Fischer R."/>
            <person name="Frisvad J.C."/>
            <person name="Goldman G.H."/>
            <person name="Houbraken J."/>
            <person name="Oakley B."/>
            <person name="Pocsi I."/>
            <person name="Scazzocchio C."/>
            <person name="Seiboth B."/>
            <person name="vanKuyk P.A."/>
            <person name="Wortman J."/>
            <person name="Dyer P.S."/>
            <person name="Grigoriev I.V."/>
        </authorList>
    </citation>
    <scope>NUCLEOTIDE SEQUENCE [LARGE SCALE GENOMIC DNA]</scope>
    <source>
        <strain evidence="2">DTO 134E9</strain>
    </source>
</reference>
<keyword evidence="2" id="KW-1185">Reference proteome</keyword>
<dbReference type="AlphaFoldDB" id="A0A1L9RQ43"/>
<gene>
    <name evidence="1" type="ORF">ASPWEDRAFT_170441</name>
</gene>
<sequence length="728" mass="81458">MEPLEDDFQLSNPVPPIYYTQIPPTEITSTDTPNDNLRQASYLANRCGNLAARYQQTKQLDHLEKAAEMAKQSLDIIVTVFPDSSSSIDRPRVLIGRAVEWSPNIGILMEAARILVFSTETSGERFSHLGSLLSVISDRLELRFGQTGRIEDIQDAVGCLEMALQMHSDDPWQRQIHLASLLDTRSSLTGNVEDLNASIEMTELVLATIPKNHGDLVITILNLGDRFERRFIQSQHTHDLDEAIRRTNDARDATIPGDESVGIILCSISGKMEKRYTQTGSHDDLHKSIEFAKEATAVTPRDNPNYWRTLRALGSRLQTLYEISNSLEELDSAIQVTYESAMGSSVQQMDRPELLKEYSTRLLIRFNEISDLNDLRKATSKVKEALNIIPEDHPDRSNFLHLLGTCYHLLPEACNSNASLDCFLETIACQSSQPSIRLLAAIDAFHILRQSQDWTRASDVSKQGIDLVPFLDSHNTQDAIEQKVTTYLSDFIADACSVQLENGSTPETTLELLELGYGSITALQAKDTADLAELRVWYPEITSTFIALRREINQQIPHSRLPHIQQGLIRRRLAVSQELDDCISTIRQLPSHDRFLLGLTAGELQHFAGESVIIIVNITEIRSDAIIVSKSGVSNVPLRKVDVDIVQKRSQHGLFCDEQTTVPLDQTSLSGSFLRWLSRTCIKPILEAMGLLSTTASPRLPELHWIGVGLARDLPFQAATEIYAARYP</sequence>
<proteinExistence type="predicted"/>
<dbReference type="STRING" id="1073089.A0A1L9RQ43"/>
<evidence type="ECO:0000313" key="1">
    <source>
        <dbReference type="EMBL" id="OJJ36938.1"/>
    </source>
</evidence>
<name>A0A1L9RQ43_ASPWE</name>
<dbReference type="EMBL" id="KV878211">
    <property type="protein sequence ID" value="OJJ36938.1"/>
    <property type="molecule type" value="Genomic_DNA"/>
</dbReference>
<dbReference type="Gene3D" id="1.25.40.10">
    <property type="entry name" value="Tetratricopeptide repeat domain"/>
    <property type="match status" value="1"/>
</dbReference>
<dbReference type="GeneID" id="63746469"/>
<dbReference type="Proteomes" id="UP000184383">
    <property type="component" value="Unassembled WGS sequence"/>
</dbReference>
<dbReference type="VEuPathDB" id="FungiDB:ASPWEDRAFT_170441"/>
<evidence type="ECO:0000313" key="2">
    <source>
        <dbReference type="Proteomes" id="UP000184383"/>
    </source>
</evidence>
<dbReference type="RefSeq" id="XP_040690614.1">
    <property type="nucleotide sequence ID" value="XM_040830621.1"/>
</dbReference>
<protein>
    <recommendedName>
        <fullName evidence="3">CHAT domain-containing protein</fullName>
    </recommendedName>
</protein>
<dbReference type="OrthoDB" id="9991317at2759"/>